<dbReference type="PANTHER" id="PTHR43669:SF11">
    <property type="entry name" value="SHORT-CHAIN DEHYDROGENASE_OXIDOREDUCTASE"/>
    <property type="match status" value="1"/>
</dbReference>
<organism evidence="4 5">
    <name type="scientific">Trametes pubescens</name>
    <name type="common">White-rot fungus</name>
    <dbReference type="NCBI Taxonomy" id="154538"/>
    <lineage>
        <taxon>Eukaryota</taxon>
        <taxon>Fungi</taxon>
        <taxon>Dikarya</taxon>
        <taxon>Basidiomycota</taxon>
        <taxon>Agaricomycotina</taxon>
        <taxon>Agaricomycetes</taxon>
        <taxon>Polyporales</taxon>
        <taxon>Polyporaceae</taxon>
        <taxon>Trametes</taxon>
    </lineage>
</organism>
<keyword evidence="3" id="KW-0560">Oxidoreductase</keyword>
<dbReference type="OMA" id="LPRCANY"/>
<comment type="similarity">
    <text evidence="1">Belongs to the short-chain dehydrogenases/reductases (SDR) family.</text>
</comment>
<evidence type="ECO:0000313" key="4">
    <source>
        <dbReference type="EMBL" id="OJT03058.1"/>
    </source>
</evidence>
<evidence type="ECO:0000256" key="1">
    <source>
        <dbReference type="ARBA" id="ARBA00006484"/>
    </source>
</evidence>
<evidence type="ECO:0000256" key="3">
    <source>
        <dbReference type="ARBA" id="ARBA00023002"/>
    </source>
</evidence>
<evidence type="ECO:0000313" key="5">
    <source>
        <dbReference type="Proteomes" id="UP000184267"/>
    </source>
</evidence>
<dbReference type="InterPro" id="IPR036291">
    <property type="entry name" value="NAD(P)-bd_dom_sf"/>
</dbReference>
<sequence length="268" mass="29580">MPGIKDAKCILVLGATSGIGRDLALALHGLDSKPIVIVAGRRQERLDEICKQGERIKTARIDITSSEDTLKEFVQHTLSQYPDLDAVIFSSGIQHIFKFTQPETIDLSKFQDEISTNYLSIFKLIVLFLPHFLKLSDEGRPSFIILITSSLGVLPYANVANYSATKAALHSLALSLRAQLAKTQVQVIEILPPLVESELHDHQGLTPFLAKVWMPLVEFTKLTLEGLVRGDAQIAPGMAGQTVEKYHQGIVEAVQQFYDRMASTTPSN</sequence>
<name>A0A1M2V630_TRAPU</name>
<evidence type="ECO:0000256" key="2">
    <source>
        <dbReference type="ARBA" id="ARBA00022857"/>
    </source>
</evidence>
<dbReference type="InterPro" id="IPR002347">
    <property type="entry name" value="SDR_fam"/>
</dbReference>
<dbReference type="InterPro" id="IPR020904">
    <property type="entry name" value="Sc_DH/Rdtase_CS"/>
</dbReference>
<dbReference type="PANTHER" id="PTHR43669">
    <property type="entry name" value="5-KETO-D-GLUCONATE 5-REDUCTASE"/>
    <property type="match status" value="1"/>
</dbReference>
<dbReference type="Pfam" id="PF00106">
    <property type="entry name" value="adh_short"/>
    <property type="match status" value="1"/>
</dbReference>
<dbReference type="SUPFAM" id="SSF51735">
    <property type="entry name" value="NAD(P)-binding Rossmann-fold domains"/>
    <property type="match status" value="1"/>
</dbReference>
<dbReference type="STRING" id="154538.A0A1M2V630"/>
<proteinExistence type="inferred from homology"/>
<gene>
    <name evidence="4" type="ORF">TRAPUB_6401</name>
</gene>
<keyword evidence="5" id="KW-1185">Reference proteome</keyword>
<dbReference type="OrthoDB" id="37659at2759"/>
<dbReference type="Gene3D" id="3.40.50.720">
    <property type="entry name" value="NAD(P)-binding Rossmann-like Domain"/>
    <property type="match status" value="1"/>
</dbReference>
<accession>A0A1M2V630</accession>
<dbReference type="AlphaFoldDB" id="A0A1M2V630"/>
<dbReference type="EMBL" id="MNAD01001636">
    <property type="protein sequence ID" value="OJT03058.1"/>
    <property type="molecule type" value="Genomic_DNA"/>
</dbReference>
<reference evidence="4 5" key="1">
    <citation type="submission" date="2016-10" db="EMBL/GenBank/DDBJ databases">
        <title>Genome sequence of the basidiomycete white-rot fungus Trametes pubescens.</title>
        <authorList>
            <person name="Makela M.R."/>
            <person name="Granchi Z."/>
            <person name="Peng M."/>
            <person name="De Vries R.P."/>
            <person name="Grigoriev I."/>
            <person name="Riley R."/>
            <person name="Hilden K."/>
        </authorList>
    </citation>
    <scope>NUCLEOTIDE SEQUENCE [LARGE SCALE GENOMIC DNA]</scope>
    <source>
        <strain evidence="4 5">FBCC735</strain>
    </source>
</reference>
<dbReference type="GO" id="GO:0016491">
    <property type="term" value="F:oxidoreductase activity"/>
    <property type="evidence" value="ECO:0007669"/>
    <property type="project" value="UniProtKB-KW"/>
</dbReference>
<dbReference type="PROSITE" id="PS00061">
    <property type="entry name" value="ADH_SHORT"/>
    <property type="match status" value="1"/>
</dbReference>
<protein>
    <recommendedName>
        <fullName evidence="6">Oxidoreductase DltE</fullName>
    </recommendedName>
</protein>
<comment type="caution">
    <text evidence="4">The sequence shown here is derived from an EMBL/GenBank/DDBJ whole genome shotgun (WGS) entry which is preliminary data.</text>
</comment>
<dbReference type="Proteomes" id="UP000184267">
    <property type="component" value="Unassembled WGS sequence"/>
</dbReference>
<keyword evidence="2" id="KW-0521">NADP</keyword>
<evidence type="ECO:0008006" key="6">
    <source>
        <dbReference type="Google" id="ProtNLM"/>
    </source>
</evidence>
<dbReference type="PRINTS" id="PR00081">
    <property type="entry name" value="GDHRDH"/>
</dbReference>